<gene>
    <name evidence="2" type="ORF">HRR80_003241</name>
</gene>
<evidence type="ECO:0000313" key="3">
    <source>
        <dbReference type="Proteomes" id="UP001161757"/>
    </source>
</evidence>
<name>A0AAN6IWG2_EXODE</name>
<dbReference type="Proteomes" id="UP001161757">
    <property type="component" value="Unassembled WGS sequence"/>
</dbReference>
<feature type="compositionally biased region" description="Low complexity" evidence="1">
    <location>
        <begin position="234"/>
        <end position="243"/>
    </location>
</feature>
<comment type="caution">
    <text evidence="2">The sequence shown here is derived from an EMBL/GenBank/DDBJ whole genome shotgun (WGS) entry which is preliminary data.</text>
</comment>
<evidence type="ECO:0000256" key="1">
    <source>
        <dbReference type="SAM" id="MobiDB-lite"/>
    </source>
</evidence>
<feature type="region of interest" description="Disordered" evidence="1">
    <location>
        <begin position="1"/>
        <end position="29"/>
    </location>
</feature>
<feature type="region of interest" description="Disordered" evidence="1">
    <location>
        <begin position="65"/>
        <end position="193"/>
    </location>
</feature>
<feature type="region of interest" description="Disordered" evidence="1">
    <location>
        <begin position="215"/>
        <end position="243"/>
    </location>
</feature>
<feature type="compositionally biased region" description="Basic and acidic residues" evidence="1">
    <location>
        <begin position="104"/>
        <end position="122"/>
    </location>
</feature>
<reference evidence="2" key="1">
    <citation type="submission" date="2023-01" db="EMBL/GenBank/DDBJ databases">
        <title>Exophiala dermititidis isolated from Cystic Fibrosis Patient.</title>
        <authorList>
            <person name="Kurbessoian T."/>
            <person name="Crocker A."/>
            <person name="Murante D."/>
            <person name="Hogan D.A."/>
            <person name="Stajich J.E."/>
        </authorList>
    </citation>
    <scope>NUCLEOTIDE SEQUENCE</scope>
    <source>
        <strain evidence="2">Ex8</strain>
    </source>
</reference>
<dbReference type="EMBL" id="JAJGCB010000004">
    <property type="protein sequence ID" value="KAJ8993212.1"/>
    <property type="molecule type" value="Genomic_DNA"/>
</dbReference>
<protein>
    <submittedName>
        <fullName evidence="2">Uncharacterized protein</fullName>
    </submittedName>
</protein>
<organism evidence="2 3">
    <name type="scientific">Exophiala dermatitidis</name>
    <name type="common">Black yeast-like fungus</name>
    <name type="synonym">Wangiella dermatitidis</name>
    <dbReference type="NCBI Taxonomy" id="5970"/>
    <lineage>
        <taxon>Eukaryota</taxon>
        <taxon>Fungi</taxon>
        <taxon>Dikarya</taxon>
        <taxon>Ascomycota</taxon>
        <taxon>Pezizomycotina</taxon>
        <taxon>Eurotiomycetes</taxon>
        <taxon>Chaetothyriomycetidae</taxon>
        <taxon>Chaetothyriales</taxon>
        <taxon>Herpotrichiellaceae</taxon>
        <taxon>Exophiala</taxon>
    </lineage>
</organism>
<evidence type="ECO:0000313" key="2">
    <source>
        <dbReference type="EMBL" id="KAJ8993212.1"/>
    </source>
</evidence>
<proteinExistence type="predicted"/>
<accession>A0AAN6IWG2</accession>
<sequence length="530" mass="56753">MFGSRAGEEGEASGTSADEMQSQHNVEADLALQAGRPVILDRDNQEIIAGLGLPFLARVSKGRLNVSEASVPPPQSSEVSAQGQVFIPAHQHASEWDSEPLEDPSDHDNQDEHLSEESHGLDANRSSLADLGSGRAADPNTDQADGVPLQAPGPAPIFSPAPEQIALPETPVEHKVPGGFPSKFVPDDSEHAPQIRLHRPSAPGITASLRELIRKSISDSSEPVPTAPPPTPAAAPALTTTSPSEVTGPIAVMVPSATAALPAEVSEKGPNAVIDPSTTGPRAAMDPSATAVLPAEASENPSRAMEATTNAAPATNPAMLGSSTVSIIASSISESTDQQTASSIGSVSRRTRAVRRVRSVLVRKPVLDVIIGRDLAEVIRPELKRRAKLTSATPLQVDGPSDYFPAYSRRQERRRDLQRKRVDEKLATARIHAEAERLRKCPHCQGLTQTKYHRAYHRLQLKRDRPELRMLDRYATGRARVVASRCNCRRTGLFRRGNMARAGDAALTQEALIGEVPAEERSHGRELLGS</sequence>
<dbReference type="AlphaFoldDB" id="A0AAN6IWG2"/>